<dbReference type="RefSeq" id="WP_118315327.1">
    <property type="nucleotide sequence ID" value="NZ_QRNJ01000108.1"/>
</dbReference>
<dbReference type="Proteomes" id="UP000283497">
    <property type="component" value="Unassembled WGS sequence"/>
</dbReference>
<dbReference type="Pfam" id="PF18830">
    <property type="entry name" value="LPD16"/>
    <property type="match status" value="1"/>
</dbReference>
<evidence type="ECO:0000313" key="3">
    <source>
        <dbReference type="Proteomes" id="UP000283497"/>
    </source>
</evidence>
<evidence type="ECO:0000313" key="2">
    <source>
        <dbReference type="EMBL" id="RHK32579.1"/>
    </source>
</evidence>
<name>A0A415G2W0_9FIRM</name>
<gene>
    <name evidence="2" type="ORF">DW068_16480</name>
</gene>
<dbReference type="EMBL" id="QRNJ01000108">
    <property type="protein sequence ID" value="RHK32579.1"/>
    <property type="molecule type" value="Genomic_DNA"/>
</dbReference>
<organism evidence="2 3">
    <name type="scientific">Anaerobutyricum hallii</name>
    <dbReference type="NCBI Taxonomy" id="39488"/>
    <lineage>
        <taxon>Bacteria</taxon>
        <taxon>Bacillati</taxon>
        <taxon>Bacillota</taxon>
        <taxon>Clostridia</taxon>
        <taxon>Lachnospirales</taxon>
        <taxon>Lachnospiraceae</taxon>
        <taxon>Anaerobutyricum</taxon>
    </lineage>
</organism>
<sequence length="101" mass="11856">MDTIHEMNVEREEELAYNIGEKYFAIQTSEEGYDYTFYDDDYLDLDGGIYENLDISITEAAKKILVDEGYSLEKAQKIDYEELMEHVDTAADEEMEWIAEM</sequence>
<comment type="caution">
    <text evidence="2">The sequence shown here is derived from an EMBL/GenBank/DDBJ whole genome shotgun (WGS) entry which is preliminary data.</text>
</comment>
<accession>A0A415G2W0</accession>
<proteinExistence type="predicted"/>
<dbReference type="AlphaFoldDB" id="A0A415G2W0"/>
<protein>
    <recommendedName>
        <fullName evidence="1">Large polyvalent protein-associated domain-containing protein</fullName>
    </recommendedName>
</protein>
<feature type="domain" description="Large polyvalent protein-associated" evidence="1">
    <location>
        <begin position="11"/>
        <end position="89"/>
    </location>
</feature>
<reference evidence="2 3" key="1">
    <citation type="submission" date="2018-08" db="EMBL/GenBank/DDBJ databases">
        <title>A genome reference for cultivated species of the human gut microbiota.</title>
        <authorList>
            <person name="Zou Y."/>
            <person name="Xue W."/>
            <person name="Luo G."/>
        </authorList>
    </citation>
    <scope>NUCLEOTIDE SEQUENCE [LARGE SCALE GENOMIC DNA]</scope>
    <source>
        <strain evidence="2 3">AF45-14BH</strain>
    </source>
</reference>
<dbReference type="InterPro" id="IPR040568">
    <property type="entry name" value="LPD16"/>
</dbReference>
<evidence type="ECO:0000259" key="1">
    <source>
        <dbReference type="Pfam" id="PF18830"/>
    </source>
</evidence>